<keyword evidence="1" id="KW-1133">Transmembrane helix</keyword>
<reference evidence="2 3" key="1">
    <citation type="submission" date="2019-12" db="EMBL/GenBank/DDBJ databases">
        <title>Isolation and characterization of three novel carbon monoxide-oxidizing members of Halobacteria from salione crusts and soils.</title>
        <authorList>
            <person name="Myers M.R."/>
            <person name="King G.M."/>
        </authorList>
    </citation>
    <scope>NUCLEOTIDE SEQUENCE [LARGE SCALE GENOMIC DNA]</scope>
    <source>
        <strain evidence="2 3">WSA2</strain>
    </source>
</reference>
<proteinExistence type="predicted"/>
<evidence type="ECO:0000256" key="1">
    <source>
        <dbReference type="SAM" id="Phobius"/>
    </source>
</evidence>
<feature type="transmembrane region" description="Helical" evidence="1">
    <location>
        <begin position="24"/>
        <end position="44"/>
    </location>
</feature>
<keyword evidence="1" id="KW-0812">Transmembrane</keyword>
<dbReference type="AlphaFoldDB" id="A0A6B0T219"/>
<keyword evidence="3" id="KW-1185">Reference proteome</keyword>
<dbReference type="EMBL" id="WUUS01000011">
    <property type="protein sequence ID" value="MXR42853.1"/>
    <property type="molecule type" value="Genomic_DNA"/>
</dbReference>
<keyword evidence="1" id="KW-0472">Membrane</keyword>
<protein>
    <submittedName>
        <fullName evidence="2">Uncharacterized protein</fullName>
    </submittedName>
</protein>
<gene>
    <name evidence="2" type="ORF">GRX01_16085</name>
</gene>
<organism evidence="2 3">
    <name type="scientific">Halobaculum saliterrae</name>
    <dbReference type="NCBI Taxonomy" id="2073113"/>
    <lineage>
        <taxon>Archaea</taxon>
        <taxon>Methanobacteriati</taxon>
        <taxon>Methanobacteriota</taxon>
        <taxon>Stenosarchaea group</taxon>
        <taxon>Halobacteria</taxon>
        <taxon>Halobacteriales</taxon>
        <taxon>Haloferacaceae</taxon>
        <taxon>Halobaculum</taxon>
    </lineage>
</organism>
<name>A0A6B0T219_9EURY</name>
<comment type="caution">
    <text evidence="2">The sequence shown here is derived from an EMBL/GenBank/DDBJ whole genome shotgun (WGS) entry which is preliminary data.</text>
</comment>
<evidence type="ECO:0000313" key="3">
    <source>
        <dbReference type="Proteomes" id="UP000437065"/>
    </source>
</evidence>
<dbReference type="RefSeq" id="WP_159669964.1">
    <property type="nucleotide sequence ID" value="NZ_WUUS01000011.1"/>
</dbReference>
<dbReference type="Proteomes" id="UP000437065">
    <property type="component" value="Unassembled WGS sequence"/>
</dbReference>
<sequence length="50" mass="5001">MNEELPAAIAFAGGSVSLSSATDAGLVVGLVLMAVATVLAVTWISRRLGN</sequence>
<evidence type="ECO:0000313" key="2">
    <source>
        <dbReference type="EMBL" id="MXR42853.1"/>
    </source>
</evidence>
<accession>A0A6B0T219</accession>